<dbReference type="EMBL" id="LWSA01000296">
    <property type="protein sequence ID" value="OCX68483.1"/>
    <property type="molecule type" value="Genomic_DNA"/>
</dbReference>
<evidence type="ECO:0000313" key="1">
    <source>
        <dbReference type="EMBL" id="OCX68483.1"/>
    </source>
</evidence>
<gene>
    <name evidence="1" type="ORF">A6P07_18100</name>
</gene>
<dbReference type="AlphaFoldDB" id="A0A1C2HX06"/>
<dbReference type="RefSeq" id="WP_024892436.1">
    <property type="nucleotide sequence ID" value="NZ_LWRZ01000401.1"/>
</dbReference>
<organism evidence="1 2">
    <name type="scientific">Acidithiobacillus thiooxidans</name>
    <name type="common">Thiobacillus thiooxidans</name>
    <dbReference type="NCBI Taxonomy" id="930"/>
    <lineage>
        <taxon>Bacteria</taxon>
        <taxon>Pseudomonadati</taxon>
        <taxon>Pseudomonadota</taxon>
        <taxon>Acidithiobacillia</taxon>
        <taxon>Acidithiobacillales</taxon>
        <taxon>Acidithiobacillaceae</taxon>
        <taxon>Acidithiobacillus</taxon>
    </lineage>
</organism>
<name>A0A1C2HX06_ACITH</name>
<evidence type="ECO:0000313" key="2">
    <source>
        <dbReference type="Proteomes" id="UP000094893"/>
    </source>
</evidence>
<accession>A0A1C2HX06</accession>
<dbReference type="Proteomes" id="UP000094893">
    <property type="component" value="Unassembled WGS sequence"/>
</dbReference>
<reference evidence="1 2" key="1">
    <citation type="journal article" date="2016" name="Int. J. Mol. Sci.">
        <title>Comparative genomics of the extreme acidophile Acidithiobacillus thiooxidans reveals intraspecific divergence and niche adaptation.</title>
        <authorList>
            <person name="Zhang X."/>
            <person name="Feng X."/>
            <person name="Tao J."/>
            <person name="Ma L."/>
            <person name="Xiao Y."/>
            <person name="Liang Y."/>
            <person name="Liu X."/>
            <person name="Yin H."/>
        </authorList>
    </citation>
    <scope>NUCLEOTIDE SEQUENCE [LARGE SCALE GENOMIC DNA]</scope>
    <source>
        <strain evidence="1 2">A02</strain>
    </source>
</reference>
<comment type="caution">
    <text evidence="1">The sequence shown here is derived from an EMBL/GenBank/DDBJ whole genome shotgun (WGS) entry which is preliminary data.</text>
</comment>
<proteinExistence type="predicted"/>
<sequence length="370" mass="41845">MSEVMKWYPHHHRLTGSGLVSTWGTDDLQLSDITERQTLASIYSLGTRVQLAGRGMGGPFPLAANNGWISARWVAEMRSDFIMVRWVDRMAIEALNSRHTSQLRLAQVAGWANQLPVFTDEQIQLLQKMQQLEDPFSFIQQLLHRNPTLGLRLVSAANKVSWFPVKTTDQALMVLGGTRALDVLRALIFLTALPLDTRLESILSGVTWALQGFEPVFRPSGKQGSDAWSTAICGLVLGETLLDYFVRGKTDMYATLSRQIIDIFAVQRFVYGVHALEVCQEIFRHWGIPVDIQADSEFTQYLGFVADSLPLLRRLPDCLGHYPEARPLWMKKGILMFKEPNPLGSELLPTEQERLLDFFQFLDQPRRSAG</sequence>
<protein>
    <submittedName>
        <fullName evidence="1">Uncharacterized protein</fullName>
    </submittedName>
</protein>
<dbReference type="SUPFAM" id="SSF109604">
    <property type="entry name" value="HD-domain/PDEase-like"/>
    <property type="match status" value="1"/>
</dbReference>